<accession>A0A644WEW9</accession>
<dbReference type="SUPFAM" id="SSF52540">
    <property type="entry name" value="P-loop containing nucleoside triphosphate hydrolases"/>
    <property type="match status" value="1"/>
</dbReference>
<dbReference type="InterPro" id="IPR013563">
    <property type="entry name" value="Oligopep_ABC_C"/>
</dbReference>
<feature type="domain" description="ABC transporter" evidence="4">
    <location>
        <begin position="11"/>
        <end position="265"/>
    </location>
</feature>
<evidence type="ECO:0000256" key="1">
    <source>
        <dbReference type="ARBA" id="ARBA00022448"/>
    </source>
</evidence>
<dbReference type="CDD" id="cd03257">
    <property type="entry name" value="ABC_NikE_OppD_transporters"/>
    <property type="match status" value="1"/>
</dbReference>
<dbReference type="InterPro" id="IPR017871">
    <property type="entry name" value="ABC_transporter-like_CS"/>
</dbReference>
<evidence type="ECO:0000256" key="3">
    <source>
        <dbReference type="ARBA" id="ARBA00022840"/>
    </source>
</evidence>
<gene>
    <name evidence="5" type="primary">oppF_22</name>
    <name evidence="5" type="ORF">SDC9_48332</name>
</gene>
<protein>
    <submittedName>
        <fullName evidence="5">Oligopeptide transport ATP-binding protein OppF</fullName>
    </submittedName>
</protein>
<evidence type="ECO:0000313" key="5">
    <source>
        <dbReference type="EMBL" id="MPM02087.1"/>
    </source>
</evidence>
<keyword evidence="3 5" id="KW-0067">ATP-binding</keyword>
<dbReference type="GO" id="GO:0016887">
    <property type="term" value="F:ATP hydrolysis activity"/>
    <property type="evidence" value="ECO:0007669"/>
    <property type="project" value="InterPro"/>
</dbReference>
<dbReference type="SMART" id="SM00382">
    <property type="entry name" value="AAA"/>
    <property type="match status" value="1"/>
</dbReference>
<dbReference type="AlphaFoldDB" id="A0A644WEW9"/>
<dbReference type="PROSITE" id="PS50893">
    <property type="entry name" value="ABC_TRANSPORTER_2"/>
    <property type="match status" value="1"/>
</dbReference>
<dbReference type="Gene3D" id="3.40.50.300">
    <property type="entry name" value="P-loop containing nucleotide triphosphate hydrolases"/>
    <property type="match status" value="1"/>
</dbReference>
<dbReference type="InterPro" id="IPR050319">
    <property type="entry name" value="ABC_transp_ATP-bind"/>
</dbReference>
<comment type="caution">
    <text evidence="5">The sequence shown here is derived from an EMBL/GenBank/DDBJ whole genome shotgun (WGS) entry which is preliminary data.</text>
</comment>
<dbReference type="GO" id="GO:0055085">
    <property type="term" value="P:transmembrane transport"/>
    <property type="evidence" value="ECO:0007669"/>
    <property type="project" value="UniProtKB-ARBA"/>
</dbReference>
<sequence>MNGTEKKEPLLRLEDVSTRFLIPQRILDAARRKPKQYLTAVDHVSLDVCRGDTLGLVGESGCGKSTLAKTVIGLYKPSAGRVVFAGAELTAMSRKELRKNCNNIQMVFQDPYSSLNPRMSVRAALREELKVHKMCPPSEINARIAELLEMVGLSEQQAAKLPSAFSGGQRQRIGIARALALNPQIIIADEPVSALDVSIQAQVINLLIELQQKLGLTVLFISHDLRVVRYISNRVAVMYLGRIMEMGETDELFEYPLHPYTGILLKAAPKMTSDARNTKSEAIHGDPPSPIHLPSGCRFHPRCPYVMEACRTQEPELREIRPGHYCACWHPLLKEET</sequence>
<dbReference type="GO" id="GO:0015833">
    <property type="term" value="P:peptide transport"/>
    <property type="evidence" value="ECO:0007669"/>
    <property type="project" value="InterPro"/>
</dbReference>
<evidence type="ECO:0000256" key="2">
    <source>
        <dbReference type="ARBA" id="ARBA00022741"/>
    </source>
</evidence>
<name>A0A644WEW9_9ZZZZ</name>
<dbReference type="InterPro" id="IPR003593">
    <property type="entry name" value="AAA+_ATPase"/>
</dbReference>
<dbReference type="InterPro" id="IPR003439">
    <property type="entry name" value="ABC_transporter-like_ATP-bd"/>
</dbReference>
<dbReference type="NCBIfam" id="TIGR01727">
    <property type="entry name" value="oligo_HPY"/>
    <property type="match status" value="1"/>
</dbReference>
<dbReference type="Pfam" id="PF00005">
    <property type="entry name" value="ABC_tran"/>
    <property type="match status" value="1"/>
</dbReference>
<evidence type="ECO:0000259" key="4">
    <source>
        <dbReference type="PROSITE" id="PS50893"/>
    </source>
</evidence>
<dbReference type="PROSITE" id="PS00211">
    <property type="entry name" value="ABC_TRANSPORTER_1"/>
    <property type="match status" value="1"/>
</dbReference>
<keyword evidence="1" id="KW-0813">Transport</keyword>
<dbReference type="PANTHER" id="PTHR43776">
    <property type="entry name" value="TRANSPORT ATP-BINDING PROTEIN"/>
    <property type="match status" value="1"/>
</dbReference>
<dbReference type="Pfam" id="PF08352">
    <property type="entry name" value="oligo_HPY"/>
    <property type="match status" value="1"/>
</dbReference>
<reference evidence="5" key="1">
    <citation type="submission" date="2019-08" db="EMBL/GenBank/DDBJ databases">
        <authorList>
            <person name="Kucharzyk K."/>
            <person name="Murdoch R.W."/>
            <person name="Higgins S."/>
            <person name="Loffler F."/>
        </authorList>
    </citation>
    <scope>NUCLEOTIDE SEQUENCE</scope>
</reference>
<dbReference type="InterPro" id="IPR027417">
    <property type="entry name" value="P-loop_NTPase"/>
</dbReference>
<dbReference type="GO" id="GO:0005524">
    <property type="term" value="F:ATP binding"/>
    <property type="evidence" value="ECO:0007669"/>
    <property type="project" value="UniProtKB-KW"/>
</dbReference>
<organism evidence="5">
    <name type="scientific">bioreactor metagenome</name>
    <dbReference type="NCBI Taxonomy" id="1076179"/>
    <lineage>
        <taxon>unclassified sequences</taxon>
        <taxon>metagenomes</taxon>
        <taxon>ecological metagenomes</taxon>
    </lineage>
</organism>
<dbReference type="FunFam" id="3.40.50.300:FF:000016">
    <property type="entry name" value="Oligopeptide ABC transporter ATP-binding component"/>
    <property type="match status" value="1"/>
</dbReference>
<keyword evidence="2" id="KW-0547">Nucleotide-binding</keyword>
<proteinExistence type="predicted"/>
<dbReference type="EMBL" id="VSSQ01000844">
    <property type="protein sequence ID" value="MPM02087.1"/>
    <property type="molecule type" value="Genomic_DNA"/>
</dbReference>